<dbReference type="Gene3D" id="3.30.830.10">
    <property type="entry name" value="Metalloenzyme, LuxS/M16 peptidase-like"/>
    <property type="match status" value="2"/>
</dbReference>
<evidence type="ECO:0000259" key="6">
    <source>
        <dbReference type="Pfam" id="PF05193"/>
    </source>
</evidence>
<dbReference type="PROSITE" id="PS00143">
    <property type="entry name" value="INSULINASE"/>
    <property type="match status" value="1"/>
</dbReference>
<organism evidence="7 8">
    <name type="scientific">Sneathiella litorea</name>
    <dbReference type="NCBI Taxonomy" id="2606216"/>
    <lineage>
        <taxon>Bacteria</taxon>
        <taxon>Pseudomonadati</taxon>
        <taxon>Pseudomonadota</taxon>
        <taxon>Alphaproteobacteria</taxon>
        <taxon>Sneathiellales</taxon>
        <taxon>Sneathiellaceae</taxon>
        <taxon>Sneathiella</taxon>
    </lineage>
</organism>
<dbReference type="EMBL" id="WTUW01000001">
    <property type="protein sequence ID" value="MZR29227.1"/>
    <property type="molecule type" value="Genomic_DNA"/>
</dbReference>
<feature type="domain" description="Peptidase M16 N-terminal" evidence="5">
    <location>
        <begin position="14"/>
        <end position="160"/>
    </location>
</feature>
<dbReference type="AlphaFoldDB" id="A0A6L8W4Q9"/>
<dbReference type="Pfam" id="PF00675">
    <property type="entry name" value="Peptidase_M16"/>
    <property type="match status" value="1"/>
</dbReference>
<evidence type="ECO:0000313" key="8">
    <source>
        <dbReference type="Proteomes" id="UP000476030"/>
    </source>
</evidence>
<evidence type="ECO:0000256" key="1">
    <source>
        <dbReference type="ARBA" id="ARBA00001947"/>
    </source>
</evidence>
<keyword evidence="3" id="KW-0482">Metalloprotease</keyword>
<dbReference type="InterPro" id="IPR011765">
    <property type="entry name" value="Pept_M16_N"/>
</dbReference>
<keyword evidence="8" id="KW-1185">Reference proteome</keyword>
<comment type="cofactor">
    <cofactor evidence="1">
        <name>Zn(2+)</name>
        <dbReference type="ChEBI" id="CHEBI:29105"/>
    </cofactor>
</comment>
<evidence type="ECO:0000313" key="7">
    <source>
        <dbReference type="EMBL" id="MZR29227.1"/>
    </source>
</evidence>
<dbReference type="InterPro" id="IPR001431">
    <property type="entry name" value="Pept_M16_Zn_BS"/>
</dbReference>
<evidence type="ECO:0000256" key="3">
    <source>
        <dbReference type="ARBA" id="ARBA00023049"/>
    </source>
</evidence>
<reference evidence="7 8" key="1">
    <citation type="submission" date="2019-12" db="EMBL/GenBank/DDBJ databases">
        <title>Snethiella sp. nov. sp. isolated from sea sand.</title>
        <authorList>
            <person name="Kim J."/>
            <person name="Jeong S.E."/>
            <person name="Jung H.S."/>
            <person name="Jeon C.O."/>
        </authorList>
    </citation>
    <scope>NUCLEOTIDE SEQUENCE [LARGE SCALE GENOMIC DNA]</scope>
    <source>
        <strain evidence="7 8">DP05</strain>
    </source>
</reference>
<evidence type="ECO:0000256" key="2">
    <source>
        <dbReference type="ARBA" id="ARBA00007261"/>
    </source>
</evidence>
<evidence type="ECO:0000259" key="5">
    <source>
        <dbReference type="Pfam" id="PF00675"/>
    </source>
</evidence>
<proteinExistence type="inferred from homology"/>
<keyword evidence="3" id="KW-0378">Hydrolase</keyword>
<dbReference type="InterPro" id="IPR050361">
    <property type="entry name" value="MPP/UQCRC_Complex"/>
</dbReference>
<dbReference type="GO" id="GO:0004222">
    <property type="term" value="F:metalloendopeptidase activity"/>
    <property type="evidence" value="ECO:0007669"/>
    <property type="project" value="InterPro"/>
</dbReference>
<dbReference type="GO" id="GO:0006508">
    <property type="term" value="P:proteolysis"/>
    <property type="evidence" value="ECO:0007669"/>
    <property type="project" value="InterPro"/>
</dbReference>
<comment type="caution">
    <text evidence="7">The sequence shown here is derived from an EMBL/GenBank/DDBJ whole genome shotgun (WGS) entry which is preliminary data.</text>
</comment>
<protein>
    <submittedName>
        <fullName evidence="7">Insulinase family protein</fullName>
    </submittedName>
</protein>
<dbReference type="SUPFAM" id="SSF63411">
    <property type="entry name" value="LuxS/MPP-like metallohydrolase"/>
    <property type="match status" value="2"/>
</dbReference>
<keyword evidence="3" id="KW-0645">Protease</keyword>
<dbReference type="InterPro" id="IPR007863">
    <property type="entry name" value="Peptidase_M16_C"/>
</dbReference>
<accession>A0A6L8W4Q9</accession>
<feature type="domain" description="Peptidase M16 C-terminal" evidence="6">
    <location>
        <begin position="171"/>
        <end position="338"/>
    </location>
</feature>
<evidence type="ECO:0000256" key="4">
    <source>
        <dbReference type="RuleBase" id="RU004447"/>
    </source>
</evidence>
<dbReference type="PANTHER" id="PTHR11851">
    <property type="entry name" value="METALLOPROTEASE"/>
    <property type="match status" value="1"/>
</dbReference>
<dbReference type="Pfam" id="PF05193">
    <property type="entry name" value="Peptidase_M16_C"/>
    <property type="match status" value="1"/>
</dbReference>
<gene>
    <name evidence="7" type="ORF">GQE98_01130</name>
</gene>
<dbReference type="PANTHER" id="PTHR11851:SF49">
    <property type="entry name" value="MITOCHONDRIAL-PROCESSING PEPTIDASE SUBUNIT ALPHA"/>
    <property type="match status" value="1"/>
</dbReference>
<dbReference type="GO" id="GO:0046872">
    <property type="term" value="F:metal ion binding"/>
    <property type="evidence" value="ECO:0007669"/>
    <property type="project" value="InterPro"/>
</dbReference>
<sequence length="419" mass="45743">MDVKVSTLKNGLRVISDPMPGLETAAVGVWVDTGARHETGAENGISHVLEHMAFKGTAKRSALQIAEVIESVGGHLNAYTSRDQTAYFARVLKDDVPLAVDILGDILLNSSFDQTEIAREKEVIVQEIGQTYDTPDDIIFDYLQEISFPDQPLGRSILGTVDQVRSFDQSMMASYMKSHYLAPRMVLSASGAIDHDKLVMLAEQAFDGLATVGKTGMEPARYRGGEYREERNLEQVHYALSVPGISYTDEDYYAAQVLSGLLGGGMSSRLFQEIRERRGLCYSVFSFSSSFTDTGTFTVYAGTGADHIGELSNVLTDELLRTSDGILEAEVERSKAQLKSSLLMGMESPASRSEVHGRQLLIYDRVLPASEISENIEAVTVADTQKLAGKLFFGVTPSVAALGPLKNLDSFDHIAARFS</sequence>
<dbReference type="RefSeq" id="WP_161313716.1">
    <property type="nucleotide sequence ID" value="NZ_WTUW01000001.1"/>
</dbReference>
<comment type="similarity">
    <text evidence="2 4">Belongs to the peptidase M16 family.</text>
</comment>
<dbReference type="Proteomes" id="UP000476030">
    <property type="component" value="Unassembled WGS sequence"/>
</dbReference>
<name>A0A6L8W4Q9_9PROT</name>
<dbReference type="FunFam" id="3.30.830.10:FF:000008">
    <property type="entry name" value="Mitochondrial-processing peptidase subunit beta"/>
    <property type="match status" value="1"/>
</dbReference>
<dbReference type="InterPro" id="IPR011249">
    <property type="entry name" value="Metalloenz_LuxS/M16"/>
</dbReference>